<dbReference type="AlphaFoldDB" id="A0A8T0IYD2"/>
<accession>A0A8T0IYD2</accession>
<keyword evidence="1" id="KW-0732">Signal</keyword>
<protein>
    <submittedName>
        <fullName evidence="2">Uncharacterized protein</fullName>
    </submittedName>
</protein>
<evidence type="ECO:0000313" key="3">
    <source>
        <dbReference type="Proteomes" id="UP000822688"/>
    </source>
</evidence>
<proteinExistence type="predicted"/>
<feature type="signal peptide" evidence="1">
    <location>
        <begin position="1"/>
        <end position="18"/>
    </location>
</feature>
<evidence type="ECO:0000313" key="2">
    <source>
        <dbReference type="EMBL" id="KAG0588227.1"/>
    </source>
</evidence>
<name>A0A8T0IYD2_CERPU</name>
<gene>
    <name evidence="2" type="ORF">KC19_2G227000</name>
</gene>
<feature type="chain" id="PRO_5035856524" evidence="1">
    <location>
        <begin position="19"/>
        <end position="43"/>
    </location>
</feature>
<dbReference type="EMBL" id="CM026422">
    <property type="protein sequence ID" value="KAG0588227.1"/>
    <property type="molecule type" value="Genomic_DNA"/>
</dbReference>
<dbReference type="Proteomes" id="UP000822688">
    <property type="component" value="Chromosome 2"/>
</dbReference>
<comment type="caution">
    <text evidence="2">The sequence shown here is derived from an EMBL/GenBank/DDBJ whole genome shotgun (WGS) entry which is preliminary data.</text>
</comment>
<evidence type="ECO:0000256" key="1">
    <source>
        <dbReference type="SAM" id="SignalP"/>
    </source>
</evidence>
<keyword evidence="3" id="KW-1185">Reference proteome</keyword>
<reference evidence="2" key="1">
    <citation type="submission" date="2020-06" db="EMBL/GenBank/DDBJ databases">
        <title>WGS assembly of Ceratodon purpureus strain R40.</title>
        <authorList>
            <person name="Carey S.B."/>
            <person name="Jenkins J."/>
            <person name="Shu S."/>
            <person name="Lovell J.T."/>
            <person name="Sreedasyam A."/>
            <person name="Maumus F."/>
            <person name="Tiley G.P."/>
            <person name="Fernandez-Pozo N."/>
            <person name="Barry K."/>
            <person name="Chen C."/>
            <person name="Wang M."/>
            <person name="Lipzen A."/>
            <person name="Daum C."/>
            <person name="Saski C.A."/>
            <person name="Payton A.C."/>
            <person name="Mcbreen J.C."/>
            <person name="Conrad R.E."/>
            <person name="Kollar L.M."/>
            <person name="Olsson S."/>
            <person name="Huttunen S."/>
            <person name="Landis J.B."/>
            <person name="Wickett N.J."/>
            <person name="Johnson M.G."/>
            <person name="Rensing S.A."/>
            <person name="Grimwood J."/>
            <person name="Schmutz J."/>
            <person name="Mcdaniel S.F."/>
        </authorList>
    </citation>
    <scope>NUCLEOTIDE SEQUENCE</scope>
    <source>
        <strain evidence="2">R40</strain>
    </source>
</reference>
<organism evidence="2 3">
    <name type="scientific">Ceratodon purpureus</name>
    <name type="common">Fire moss</name>
    <name type="synonym">Dicranum purpureum</name>
    <dbReference type="NCBI Taxonomy" id="3225"/>
    <lineage>
        <taxon>Eukaryota</taxon>
        <taxon>Viridiplantae</taxon>
        <taxon>Streptophyta</taxon>
        <taxon>Embryophyta</taxon>
        <taxon>Bryophyta</taxon>
        <taxon>Bryophytina</taxon>
        <taxon>Bryopsida</taxon>
        <taxon>Dicranidae</taxon>
        <taxon>Pseudoditrichales</taxon>
        <taxon>Ditrichaceae</taxon>
        <taxon>Ceratodon</taxon>
    </lineage>
</organism>
<sequence>MPWIKLLYNILLTKFSFMLPLAKCPMRNYQLLHQKAFYHTVWF</sequence>